<reference evidence="1" key="1">
    <citation type="submission" date="2022-06" db="EMBL/GenBank/DDBJ databases">
        <title>Genomic Encyclopedia of Archaeal and Bacterial Type Strains, Phase II (KMG-II): from individual species to whole genera.</title>
        <authorList>
            <person name="Goeker M."/>
        </authorList>
    </citation>
    <scope>NUCLEOTIDE SEQUENCE</scope>
    <source>
        <strain evidence="1">DSM 43935</strain>
    </source>
</reference>
<organism evidence="1 2">
    <name type="scientific">Goodfellowiella coeruleoviolacea</name>
    <dbReference type="NCBI Taxonomy" id="334858"/>
    <lineage>
        <taxon>Bacteria</taxon>
        <taxon>Bacillati</taxon>
        <taxon>Actinomycetota</taxon>
        <taxon>Actinomycetes</taxon>
        <taxon>Pseudonocardiales</taxon>
        <taxon>Pseudonocardiaceae</taxon>
        <taxon>Goodfellowiella</taxon>
    </lineage>
</organism>
<gene>
    <name evidence="1" type="ORF">LX83_003648</name>
</gene>
<dbReference type="EMBL" id="JAMTCK010000008">
    <property type="protein sequence ID" value="MCP2166776.1"/>
    <property type="molecule type" value="Genomic_DNA"/>
</dbReference>
<name>A0AAE3KFW8_9PSEU</name>
<evidence type="ECO:0000313" key="2">
    <source>
        <dbReference type="Proteomes" id="UP001206128"/>
    </source>
</evidence>
<dbReference type="Proteomes" id="UP001206128">
    <property type="component" value="Unassembled WGS sequence"/>
</dbReference>
<comment type="caution">
    <text evidence="1">The sequence shown here is derived from an EMBL/GenBank/DDBJ whole genome shotgun (WGS) entry which is preliminary data.</text>
</comment>
<protein>
    <submittedName>
        <fullName evidence="1">Uncharacterized protein</fullName>
    </submittedName>
</protein>
<accession>A0AAE3KFW8</accession>
<sequence>MFSFLDTSGCSQVLGRRAACGFGTSRRVVPRLGFRSARRSEGLGGPGRWRRPGVWRVRTRRGSSGRCARSRCRRR</sequence>
<evidence type="ECO:0000313" key="1">
    <source>
        <dbReference type="EMBL" id="MCP2166776.1"/>
    </source>
</evidence>
<proteinExistence type="predicted"/>
<keyword evidence="2" id="KW-1185">Reference proteome</keyword>
<dbReference type="AlphaFoldDB" id="A0AAE3KFW8"/>